<dbReference type="AlphaFoldDB" id="A0AAW6W8D3"/>
<proteinExistence type="predicted"/>
<sequence>MAAASAVFLCLKFRYSFTSLYIVSGIYHAATRSCQIITIQPISPPAMILTANIPTVAVKSWFIGISHRNILLIPKGTPQNSHT</sequence>
<dbReference type="EMBL" id="JAMGTK010000001">
    <property type="protein sequence ID" value="MDK4510819.1"/>
    <property type="molecule type" value="Genomic_DNA"/>
</dbReference>
<organism evidence="1 2">
    <name type="scientific">Fusobacterium necrophorum</name>
    <dbReference type="NCBI Taxonomy" id="859"/>
    <lineage>
        <taxon>Bacteria</taxon>
        <taxon>Fusobacteriati</taxon>
        <taxon>Fusobacteriota</taxon>
        <taxon>Fusobacteriia</taxon>
        <taxon>Fusobacteriales</taxon>
        <taxon>Fusobacteriaceae</taxon>
        <taxon>Fusobacterium</taxon>
    </lineage>
</organism>
<name>A0AAW6W8D3_9FUSO</name>
<keyword evidence="2" id="KW-1185">Reference proteome</keyword>
<gene>
    <name evidence="1" type="ORF">MWG07_00870</name>
</gene>
<reference evidence="1" key="2">
    <citation type="submission" date="2022-04" db="EMBL/GenBank/DDBJ databases">
        <authorList>
            <person name="Livingstone P.G."/>
        </authorList>
    </citation>
    <scope>NUCLEOTIDE SEQUENCE</scope>
    <source>
        <strain evidence="1">BRON_8</strain>
    </source>
</reference>
<evidence type="ECO:0000313" key="1">
    <source>
        <dbReference type="EMBL" id="MDK4510819.1"/>
    </source>
</evidence>
<comment type="caution">
    <text evidence="1">The sequence shown here is derived from an EMBL/GenBank/DDBJ whole genome shotgun (WGS) entry which is preliminary data.</text>
</comment>
<accession>A0AAW6W8D3</accession>
<protein>
    <recommendedName>
        <fullName evidence="3">Secreted protein</fullName>
    </recommendedName>
</protein>
<evidence type="ECO:0000313" key="2">
    <source>
        <dbReference type="Proteomes" id="UP001173223"/>
    </source>
</evidence>
<evidence type="ECO:0008006" key="3">
    <source>
        <dbReference type="Google" id="ProtNLM"/>
    </source>
</evidence>
<reference evidence="1" key="1">
    <citation type="journal article" date="2022" name="Gene">
        <title>A genome-led study on the pathogenesis of Fusobacterium necrophorum infections.</title>
        <authorList>
            <person name="Thapa G."/>
            <person name="Jayal A."/>
            <person name="Sikazwe E."/>
            <person name="Perry T."/>
            <person name="Mohammed Al Balushi A."/>
            <person name="Livingstone P."/>
        </authorList>
    </citation>
    <scope>NUCLEOTIDE SEQUENCE</scope>
    <source>
        <strain evidence="1">BRON_8</strain>
    </source>
</reference>
<dbReference type="Proteomes" id="UP001173223">
    <property type="component" value="Unassembled WGS sequence"/>
</dbReference>